<evidence type="ECO:0000313" key="2">
    <source>
        <dbReference type="Proteomes" id="UP000033684"/>
    </source>
</evidence>
<name>A0A0F3IN15_9GAMM</name>
<organism evidence="1 2">
    <name type="scientific">Methylocucumis oryzae</name>
    <dbReference type="NCBI Taxonomy" id="1632867"/>
    <lineage>
        <taxon>Bacteria</taxon>
        <taxon>Pseudomonadati</taxon>
        <taxon>Pseudomonadota</taxon>
        <taxon>Gammaproteobacteria</taxon>
        <taxon>Methylococcales</taxon>
        <taxon>Methylococcaceae</taxon>
        <taxon>Methylocucumis</taxon>
    </lineage>
</organism>
<dbReference type="GO" id="GO:0016791">
    <property type="term" value="F:phosphatase activity"/>
    <property type="evidence" value="ECO:0007669"/>
    <property type="project" value="TreeGrafter"/>
</dbReference>
<proteinExistence type="predicted"/>
<dbReference type="InterPro" id="IPR013078">
    <property type="entry name" value="His_Pase_superF_clade-1"/>
</dbReference>
<reference evidence="2" key="1">
    <citation type="submission" date="2015-03" db="EMBL/GenBank/DDBJ databases">
        <title>Draft genome sequence of a novel methanotroph (Sn10-6) isolated from flooded ricefield rhizosphere in India.</title>
        <authorList>
            <person name="Pandit P.S."/>
            <person name="Pore S.D."/>
            <person name="Arora P."/>
            <person name="Kapse N.G."/>
            <person name="Dhakephalkar P.K."/>
            <person name="Rahalkar M.C."/>
        </authorList>
    </citation>
    <scope>NUCLEOTIDE SEQUENCE [LARGE SCALE GENOMIC DNA]</scope>
    <source>
        <strain evidence="2">Sn10-6</strain>
    </source>
</reference>
<evidence type="ECO:0008006" key="3">
    <source>
        <dbReference type="Google" id="ProtNLM"/>
    </source>
</evidence>
<dbReference type="AlphaFoldDB" id="A0A0F3IN15"/>
<dbReference type="Pfam" id="PF00300">
    <property type="entry name" value="His_Phos_1"/>
    <property type="match status" value="1"/>
</dbReference>
<keyword evidence="2" id="KW-1185">Reference proteome</keyword>
<gene>
    <name evidence="1" type="ORF">VZ94_00295</name>
</gene>
<evidence type="ECO:0000313" key="1">
    <source>
        <dbReference type="EMBL" id="KJV08101.1"/>
    </source>
</evidence>
<dbReference type="PANTHER" id="PTHR48100:SF59">
    <property type="entry name" value="ADENOSYLCOBALAMIN_ALPHA-RIBAZOLE PHOSPHATASE"/>
    <property type="match status" value="1"/>
</dbReference>
<dbReference type="SUPFAM" id="SSF53254">
    <property type="entry name" value="Phosphoglycerate mutase-like"/>
    <property type="match status" value="1"/>
</dbReference>
<dbReference type="InterPro" id="IPR050275">
    <property type="entry name" value="PGM_Phosphatase"/>
</dbReference>
<dbReference type="SMART" id="SM00855">
    <property type="entry name" value="PGAM"/>
    <property type="match status" value="1"/>
</dbReference>
<accession>A0A0F3IN15</accession>
<sequence>MDVYLVRHCQTCAPLGACYGQTDVPLAPDWQQQLPSIQCCLPSTALVFSSPLSRCLQLALALTDDVHIDDRLLELNFGAWENRLFSALPQAELRDWCDHYVDTAPPRGESYRQLQQRVFAFYQDITALNAASVVIVTHAGVIRALSAIHYGLTAEQAFELTIKFASVHRLTL</sequence>
<dbReference type="OrthoDB" id="9783269at2"/>
<dbReference type="GO" id="GO:0005737">
    <property type="term" value="C:cytoplasm"/>
    <property type="evidence" value="ECO:0007669"/>
    <property type="project" value="TreeGrafter"/>
</dbReference>
<dbReference type="Gene3D" id="3.40.50.1240">
    <property type="entry name" value="Phosphoglycerate mutase-like"/>
    <property type="match status" value="1"/>
</dbReference>
<dbReference type="PANTHER" id="PTHR48100">
    <property type="entry name" value="BROAD-SPECIFICITY PHOSPHATASE YOR283W-RELATED"/>
    <property type="match status" value="1"/>
</dbReference>
<reference evidence="1 2" key="2">
    <citation type="journal article" date="2016" name="Microb. Ecol.">
        <title>Genome Characteristics of a Novel Type I Methanotroph (Sn10-6) Isolated from a Flooded Indian Rice Field.</title>
        <authorList>
            <person name="Rahalkar M.C."/>
            <person name="Pandit P.S."/>
            <person name="Dhakephalkar P.K."/>
            <person name="Pore S."/>
            <person name="Arora P."/>
            <person name="Kapse N."/>
        </authorList>
    </citation>
    <scope>NUCLEOTIDE SEQUENCE [LARGE SCALE GENOMIC DNA]</scope>
    <source>
        <strain evidence="1 2">Sn10-6</strain>
    </source>
</reference>
<dbReference type="RefSeq" id="WP_045777681.1">
    <property type="nucleotide sequence ID" value="NZ_LAJX01000003.1"/>
</dbReference>
<dbReference type="PATRIC" id="fig|1632867.3.peg.3647"/>
<dbReference type="EMBL" id="LAJX01000003">
    <property type="protein sequence ID" value="KJV08101.1"/>
    <property type="molecule type" value="Genomic_DNA"/>
</dbReference>
<dbReference type="InterPro" id="IPR029033">
    <property type="entry name" value="His_PPase_superfam"/>
</dbReference>
<protein>
    <recommendedName>
        <fullName evidence="3">Alpha-ribazole phosphatase</fullName>
    </recommendedName>
</protein>
<comment type="caution">
    <text evidence="1">The sequence shown here is derived from an EMBL/GenBank/DDBJ whole genome shotgun (WGS) entry which is preliminary data.</text>
</comment>
<dbReference type="Proteomes" id="UP000033684">
    <property type="component" value="Unassembled WGS sequence"/>
</dbReference>
<dbReference type="CDD" id="cd07067">
    <property type="entry name" value="HP_PGM_like"/>
    <property type="match status" value="1"/>
</dbReference>